<dbReference type="PANTHER" id="PTHR14003">
    <property type="entry name" value="TRANSCRIPTIONAL REPRESSOR PROTEIN YY"/>
    <property type="match status" value="1"/>
</dbReference>
<feature type="region of interest" description="Disordered" evidence="6">
    <location>
        <begin position="135"/>
        <end position="231"/>
    </location>
</feature>
<dbReference type="PROSITE" id="PS50157">
    <property type="entry name" value="ZINC_FINGER_C2H2_2"/>
    <property type="match status" value="2"/>
</dbReference>
<dbReference type="PANTHER" id="PTHR14003:SF19">
    <property type="entry name" value="YY2 TRANSCRIPTION FACTOR"/>
    <property type="match status" value="1"/>
</dbReference>
<keyword evidence="3 5" id="KW-0863">Zinc-finger</keyword>
<feature type="compositionally biased region" description="Polar residues" evidence="6">
    <location>
        <begin position="173"/>
        <end position="184"/>
    </location>
</feature>
<evidence type="ECO:0000256" key="4">
    <source>
        <dbReference type="ARBA" id="ARBA00022833"/>
    </source>
</evidence>
<sequence length="231" mass="25626">MADNANISLPSIHELFPEHMLRVSPEVRVKGSVPPTRIPSAPICTSPATTQALAPGYPFTSRGPTVAPHLPSSDEDDDESKKHVCRVCKKRFRRPSSLNIHTNTHTGATPYRCSLPGCGKEFNVKSNMLRHYRSHTNPVTTQSSSSRYDSPNANPYPNIPPLSAPSSAVEGQDQATGQVQNYLPQSWHGGSQVERDRYYQRRYSTSDVRSPRGGTGKDNEMEESRPYARHN</sequence>
<dbReference type="InterPro" id="IPR036236">
    <property type="entry name" value="Znf_C2H2_sf"/>
</dbReference>
<feature type="domain" description="C2H2-type" evidence="7">
    <location>
        <begin position="111"/>
        <end position="140"/>
    </location>
</feature>
<gene>
    <name evidence="8" type="ORF">EV420DRAFT_1130824</name>
</gene>
<dbReference type="Pfam" id="PF00096">
    <property type="entry name" value="zf-C2H2"/>
    <property type="match status" value="2"/>
</dbReference>
<evidence type="ECO:0000256" key="3">
    <source>
        <dbReference type="ARBA" id="ARBA00022771"/>
    </source>
</evidence>
<dbReference type="GeneID" id="85349525"/>
<keyword evidence="2" id="KW-0677">Repeat</keyword>
<protein>
    <recommendedName>
        <fullName evidence="7">C2H2-type domain-containing protein</fullName>
    </recommendedName>
</protein>
<dbReference type="AlphaFoldDB" id="A0AA39JF20"/>
<feature type="domain" description="C2H2-type" evidence="7">
    <location>
        <begin position="83"/>
        <end position="110"/>
    </location>
</feature>
<dbReference type="GO" id="GO:0031519">
    <property type="term" value="C:PcG protein complex"/>
    <property type="evidence" value="ECO:0007669"/>
    <property type="project" value="TreeGrafter"/>
</dbReference>
<evidence type="ECO:0000313" key="8">
    <source>
        <dbReference type="EMBL" id="KAK0440892.1"/>
    </source>
</evidence>
<dbReference type="PROSITE" id="PS00028">
    <property type="entry name" value="ZINC_FINGER_C2H2_1"/>
    <property type="match status" value="2"/>
</dbReference>
<dbReference type="FunFam" id="3.30.160.60:FF:002343">
    <property type="entry name" value="Zinc finger protein 33A"/>
    <property type="match status" value="1"/>
</dbReference>
<dbReference type="InterPro" id="IPR013087">
    <property type="entry name" value="Znf_C2H2_type"/>
</dbReference>
<dbReference type="GO" id="GO:0000785">
    <property type="term" value="C:chromatin"/>
    <property type="evidence" value="ECO:0007669"/>
    <property type="project" value="TreeGrafter"/>
</dbReference>
<dbReference type="SUPFAM" id="SSF57667">
    <property type="entry name" value="beta-beta-alpha zinc fingers"/>
    <property type="match status" value="1"/>
</dbReference>
<accession>A0AA39JF20</accession>
<evidence type="ECO:0000259" key="7">
    <source>
        <dbReference type="PROSITE" id="PS50157"/>
    </source>
</evidence>
<dbReference type="EMBL" id="JAUEPS010000074">
    <property type="protein sequence ID" value="KAK0440892.1"/>
    <property type="molecule type" value="Genomic_DNA"/>
</dbReference>
<dbReference type="GO" id="GO:0000981">
    <property type="term" value="F:DNA-binding transcription factor activity, RNA polymerase II-specific"/>
    <property type="evidence" value="ECO:0007669"/>
    <property type="project" value="TreeGrafter"/>
</dbReference>
<evidence type="ECO:0000256" key="1">
    <source>
        <dbReference type="ARBA" id="ARBA00022723"/>
    </source>
</evidence>
<name>A0AA39JF20_ARMTA</name>
<dbReference type="RefSeq" id="XP_060323747.1">
    <property type="nucleotide sequence ID" value="XM_060465977.1"/>
</dbReference>
<dbReference type="GO" id="GO:0005667">
    <property type="term" value="C:transcription regulator complex"/>
    <property type="evidence" value="ECO:0007669"/>
    <property type="project" value="TreeGrafter"/>
</dbReference>
<evidence type="ECO:0000256" key="2">
    <source>
        <dbReference type="ARBA" id="ARBA00022737"/>
    </source>
</evidence>
<dbReference type="GO" id="GO:0008270">
    <property type="term" value="F:zinc ion binding"/>
    <property type="evidence" value="ECO:0007669"/>
    <property type="project" value="UniProtKB-KW"/>
</dbReference>
<dbReference type="Proteomes" id="UP001175211">
    <property type="component" value="Unassembled WGS sequence"/>
</dbReference>
<proteinExistence type="predicted"/>
<dbReference type="Gene3D" id="3.30.160.60">
    <property type="entry name" value="Classic Zinc Finger"/>
    <property type="match status" value="2"/>
</dbReference>
<evidence type="ECO:0000256" key="5">
    <source>
        <dbReference type="PROSITE-ProRule" id="PRU00042"/>
    </source>
</evidence>
<keyword evidence="4" id="KW-0862">Zinc</keyword>
<feature type="compositionally biased region" description="Basic and acidic residues" evidence="6">
    <location>
        <begin position="215"/>
        <end position="231"/>
    </location>
</feature>
<reference evidence="8" key="1">
    <citation type="submission" date="2023-06" db="EMBL/GenBank/DDBJ databases">
        <authorList>
            <consortium name="Lawrence Berkeley National Laboratory"/>
            <person name="Ahrendt S."/>
            <person name="Sahu N."/>
            <person name="Indic B."/>
            <person name="Wong-Bajracharya J."/>
            <person name="Merenyi Z."/>
            <person name="Ke H.-M."/>
            <person name="Monk M."/>
            <person name="Kocsube S."/>
            <person name="Drula E."/>
            <person name="Lipzen A."/>
            <person name="Balint B."/>
            <person name="Henrissat B."/>
            <person name="Andreopoulos B."/>
            <person name="Martin F.M."/>
            <person name="Harder C.B."/>
            <person name="Rigling D."/>
            <person name="Ford K.L."/>
            <person name="Foster G.D."/>
            <person name="Pangilinan J."/>
            <person name="Papanicolaou A."/>
            <person name="Barry K."/>
            <person name="LaButti K."/>
            <person name="Viragh M."/>
            <person name="Koriabine M."/>
            <person name="Yan M."/>
            <person name="Riley R."/>
            <person name="Champramary S."/>
            <person name="Plett K.L."/>
            <person name="Tsai I.J."/>
            <person name="Slot J."/>
            <person name="Sipos G."/>
            <person name="Plett J."/>
            <person name="Nagy L.G."/>
            <person name="Grigoriev I.V."/>
        </authorList>
    </citation>
    <scope>NUCLEOTIDE SEQUENCE</scope>
    <source>
        <strain evidence="8">CCBAS 213</strain>
    </source>
</reference>
<feature type="compositionally biased region" description="Polar residues" evidence="6">
    <location>
        <begin position="135"/>
        <end position="155"/>
    </location>
</feature>
<organism evidence="8 9">
    <name type="scientific">Armillaria tabescens</name>
    <name type="common">Ringless honey mushroom</name>
    <name type="synonym">Agaricus tabescens</name>
    <dbReference type="NCBI Taxonomy" id="1929756"/>
    <lineage>
        <taxon>Eukaryota</taxon>
        <taxon>Fungi</taxon>
        <taxon>Dikarya</taxon>
        <taxon>Basidiomycota</taxon>
        <taxon>Agaricomycotina</taxon>
        <taxon>Agaricomycetes</taxon>
        <taxon>Agaricomycetidae</taxon>
        <taxon>Agaricales</taxon>
        <taxon>Marasmiineae</taxon>
        <taxon>Physalacriaceae</taxon>
        <taxon>Desarmillaria</taxon>
    </lineage>
</organism>
<dbReference type="GO" id="GO:0000978">
    <property type="term" value="F:RNA polymerase II cis-regulatory region sequence-specific DNA binding"/>
    <property type="evidence" value="ECO:0007669"/>
    <property type="project" value="TreeGrafter"/>
</dbReference>
<dbReference type="SMART" id="SM00355">
    <property type="entry name" value="ZnF_C2H2"/>
    <property type="match status" value="2"/>
</dbReference>
<feature type="region of interest" description="Disordered" evidence="6">
    <location>
        <begin position="60"/>
        <end position="81"/>
    </location>
</feature>
<comment type="caution">
    <text evidence="8">The sequence shown here is derived from an EMBL/GenBank/DDBJ whole genome shotgun (WGS) entry which is preliminary data.</text>
</comment>
<evidence type="ECO:0000313" key="9">
    <source>
        <dbReference type="Proteomes" id="UP001175211"/>
    </source>
</evidence>
<keyword evidence="9" id="KW-1185">Reference proteome</keyword>
<evidence type="ECO:0000256" key="6">
    <source>
        <dbReference type="SAM" id="MobiDB-lite"/>
    </source>
</evidence>
<keyword evidence="1" id="KW-0479">Metal-binding</keyword>